<dbReference type="STRING" id="1908205.BKG60_05435"/>
<accession>A0A1Q9WFG2</accession>
<organism evidence="1 2">
    <name type="scientific">Mycobacterium syngnathidarum</name>
    <dbReference type="NCBI Taxonomy" id="1908205"/>
    <lineage>
        <taxon>Bacteria</taxon>
        <taxon>Bacillati</taxon>
        <taxon>Actinomycetota</taxon>
        <taxon>Actinomycetes</taxon>
        <taxon>Mycobacteriales</taxon>
        <taxon>Mycobacteriaceae</taxon>
        <taxon>Mycobacterium</taxon>
    </lineage>
</organism>
<sequence length="208" mass="23642">MVTESSYAERPLAFLDTETTGLHRLRRPWEIAIIRREGDVSTRLLLCVDIDDLDLPHADPVGLKISGFHRRHPQVRLGPRHYPRVYRADEAAMLVEKWTADATIVGVVPRFDTECLAGMLGRHDLEPRWQARPVDVIALAKAAVESKGLQPDPDFTMLSRQCGVKPPSDAQRHTALADARWAMRWYDKLTNSPCMRPRTHGDKPHENN</sequence>
<dbReference type="RefSeq" id="WP_070184785.1">
    <property type="nucleotide sequence ID" value="NZ_MLCL01000023.1"/>
</dbReference>
<dbReference type="AlphaFoldDB" id="A0A1Q9WFG2"/>
<reference evidence="1 2" key="1">
    <citation type="submission" date="2016-10" db="EMBL/GenBank/DDBJ databases">
        <title>Evaluation of Human, Animal and Environmental Mycobacterium chelonae Isolates by Core Genome Phylogenomic Analysis, Targeted Gene Comparison, and Anti-microbial Susceptibility Patterns: A Tale of Mistaken Identities.</title>
        <authorList>
            <person name="Fogelson S.B."/>
            <person name="Camus A.C."/>
            <person name="Lorenz W."/>
            <person name="Vasireddy R."/>
            <person name="Vasireddy S."/>
            <person name="Smith T."/>
            <person name="Brown-Elliott B.A."/>
            <person name="Wallace R.J.Jr."/>
            <person name="Hasan N.A."/>
            <person name="Reischl U."/>
            <person name="Sanchez S."/>
        </authorList>
    </citation>
    <scope>NUCLEOTIDE SEQUENCE [LARGE SCALE GENOMIC DNA]</scope>
    <source>
        <strain evidence="1 2">24999</strain>
    </source>
</reference>
<comment type="caution">
    <text evidence="1">The sequence shown here is derived from an EMBL/GenBank/DDBJ whole genome shotgun (WGS) entry which is preliminary data.</text>
</comment>
<dbReference type="Gene3D" id="3.30.420.10">
    <property type="entry name" value="Ribonuclease H-like superfamily/Ribonuclease H"/>
    <property type="match status" value="1"/>
</dbReference>
<evidence type="ECO:0008006" key="3">
    <source>
        <dbReference type="Google" id="ProtNLM"/>
    </source>
</evidence>
<dbReference type="EMBL" id="MLHV01000006">
    <property type="protein sequence ID" value="OHU01527.1"/>
    <property type="molecule type" value="Genomic_DNA"/>
</dbReference>
<proteinExistence type="predicted"/>
<dbReference type="InterPro" id="IPR012337">
    <property type="entry name" value="RNaseH-like_sf"/>
</dbReference>
<evidence type="ECO:0000313" key="1">
    <source>
        <dbReference type="EMBL" id="OHU01527.1"/>
    </source>
</evidence>
<accession>A0A1S1K967</accession>
<dbReference type="GO" id="GO:0003676">
    <property type="term" value="F:nucleic acid binding"/>
    <property type="evidence" value="ECO:0007669"/>
    <property type="project" value="InterPro"/>
</dbReference>
<gene>
    <name evidence="1" type="ORF">BKG61_08390</name>
</gene>
<evidence type="ECO:0000313" key="2">
    <source>
        <dbReference type="Proteomes" id="UP000179636"/>
    </source>
</evidence>
<dbReference type="OrthoDB" id="4762736at2"/>
<dbReference type="SUPFAM" id="SSF53098">
    <property type="entry name" value="Ribonuclease H-like"/>
    <property type="match status" value="1"/>
</dbReference>
<dbReference type="InterPro" id="IPR036397">
    <property type="entry name" value="RNaseH_sf"/>
</dbReference>
<keyword evidence="2" id="KW-1185">Reference proteome</keyword>
<dbReference type="Proteomes" id="UP000179636">
    <property type="component" value="Unassembled WGS sequence"/>
</dbReference>
<protein>
    <recommendedName>
        <fullName evidence="3">Exonuclease domain-containing protein</fullName>
    </recommendedName>
</protein>
<name>A0A1Q9WFG2_9MYCO</name>